<dbReference type="InterPro" id="IPR025138">
    <property type="entry name" value="DUF4072"/>
</dbReference>
<dbReference type="GO" id="GO:0000287">
    <property type="term" value="F:magnesium ion binding"/>
    <property type="evidence" value="ECO:0007669"/>
    <property type="project" value="TreeGrafter"/>
</dbReference>
<dbReference type="NCBIfam" id="TIGR00338">
    <property type="entry name" value="serB"/>
    <property type="match status" value="1"/>
</dbReference>
<dbReference type="Proteomes" id="UP000197424">
    <property type="component" value="Chromosome"/>
</dbReference>
<evidence type="ECO:0000256" key="4">
    <source>
        <dbReference type="ARBA" id="ARBA00012640"/>
    </source>
</evidence>
<reference evidence="17" key="1">
    <citation type="submission" date="2017-06" db="EMBL/GenBank/DDBJ databases">
        <title>Whole genome sequence of Laribacter hongkongensis LHGZ1.</title>
        <authorList>
            <person name="Chen D."/>
            <person name="Wu H."/>
            <person name="Chen J."/>
        </authorList>
    </citation>
    <scope>NUCLEOTIDE SEQUENCE [LARGE SCALE GENOMIC DNA]</scope>
    <source>
        <strain evidence="17">LHGZ1</strain>
    </source>
</reference>
<evidence type="ECO:0000256" key="5">
    <source>
        <dbReference type="ARBA" id="ARBA00015196"/>
    </source>
</evidence>
<dbReference type="CDD" id="cd07500">
    <property type="entry name" value="HAD_PSP"/>
    <property type="match status" value="1"/>
</dbReference>
<evidence type="ECO:0000256" key="1">
    <source>
        <dbReference type="ARBA" id="ARBA00001946"/>
    </source>
</evidence>
<dbReference type="InterPro" id="IPR036412">
    <property type="entry name" value="HAD-like_sf"/>
</dbReference>
<dbReference type="AlphaFoldDB" id="A0A248LHQ7"/>
<comment type="cofactor">
    <cofactor evidence="1">
        <name>Mg(2+)</name>
        <dbReference type="ChEBI" id="CHEBI:18420"/>
    </cofactor>
</comment>
<comment type="pathway">
    <text evidence="2">Amino-acid biosynthesis; L-serine biosynthesis; L-serine from 3-phospho-D-glycerate: step 3/3.</text>
</comment>
<dbReference type="SFLD" id="SFLDF00029">
    <property type="entry name" value="phosphoserine_phosphatase"/>
    <property type="match status" value="1"/>
</dbReference>
<evidence type="ECO:0000256" key="2">
    <source>
        <dbReference type="ARBA" id="ARBA00005135"/>
    </source>
</evidence>
<dbReference type="EMBL" id="CP022115">
    <property type="protein sequence ID" value="ASJ23994.1"/>
    <property type="molecule type" value="Genomic_DNA"/>
</dbReference>
<name>A0A248LHQ7_9NEIS</name>
<feature type="active site" description="Nucleophile" evidence="14">
    <location>
        <position position="80"/>
    </location>
</feature>
<sequence length="285" mass="31300">MRHHLIVQAPNDPAPHLDTLVRLSRASRIETLVSGQAYRLCDAHTDSRLEIDAFCEAYPVDCAFVEDGRRWEDFRLLVSDMDSTLIAIECIDEIADMQGIKPQVAAITARSMAGELDFTASLRERVALLEGLPLSALEQVYRERLKLMPGARELVRACRDAGIRTLLISGGFTFFTDRLRDELGLDHAVANELEVVNGHLTGRLLGDVIDAQAKADWLVRLRDEMGLVPAQTIAMGDGANDLKMLAVAGLGVGMHPKPVVRQHADVSLRYVGLDGLPRLFAPAVS</sequence>
<dbReference type="Pfam" id="PF13284">
    <property type="entry name" value="DUF4072"/>
    <property type="match status" value="1"/>
</dbReference>
<keyword evidence="8" id="KW-0378">Hydrolase</keyword>
<evidence type="ECO:0000256" key="10">
    <source>
        <dbReference type="ARBA" id="ARBA00023299"/>
    </source>
</evidence>
<dbReference type="OrthoDB" id="9792539at2"/>
<dbReference type="NCBIfam" id="TIGR01488">
    <property type="entry name" value="HAD-SF-IB"/>
    <property type="match status" value="1"/>
</dbReference>
<evidence type="ECO:0000256" key="13">
    <source>
        <dbReference type="ARBA" id="ARBA00048523"/>
    </source>
</evidence>
<evidence type="ECO:0000313" key="16">
    <source>
        <dbReference type="EMBL" id="ASJ23994.1"/>
    </source>
</evidence>
<accession>A0A248LHQ7</accession>
<dbReference type="GO" id="GO:0036424">
    <property type="term" value="F:L-phosphoserine phosphatase activity"/>
    <property type="evidence" value="ECO:0007669"/>
    <property type="project" value="InterPro"/>
</dbReference>
<dbReference type="Gene3D" id="3.40.50.1000">
    <property type="entry name" value="HAD superfamily/HAD-like"/>
    <property type="match status" value="1"/>
</dbReference>
<dbReference type="GO" id="GO:0006564">
    <property type="term" value="P:L-serine biosynthetic process"/>
    <property type="evidence" value="ECO:0007669"/>
    <property type="project" value="UniProtKB-KW"/>
</dbReference>
<dbReference type="EC" id="3.1.3.3" evidence="4"/>
<evidence type="ECO:0000256" key="7">
    <source>
        <dbReference type="ARBA" id="ARBA00022723"/>
    </source>
</evidence>
<dbReference type="SFLD" id="SFLDG01137">
    <property type="entry name" value="C1.6.1:_Phosphoserine_Phosphat"/>
    <property type="match status" value="1"/>
</dbReference>
<dbReference type="SFLD" id="SFLDG01136">
    <property type="entry name" value="C1.6:_Phosphoserine_Phosphatas"/>
    <property type="match status" value="1"/>
</dbReference>
<keyword evidence="10" id="KW-0718">Serine biosynthesis</keyword>
<gene>
    <name evidence="16" type="primary">serB</name>
    <name evidence="16" type="ORF">LHGZ1_1163</name>
</gene>
<proteinExistence type="inferred from homology"/>
<dbReference type="RefSeq" id="WP_088861906.1">
    <property type="nucleotide sequence ID" value="NZ_CP022115.1"/>
</dbReference>
<keyword evidence="6" id="KW-0028">Amino-acid biosynthesis</keyword>
<evidence type="ECO:0000256" key="12">
    <source>
        <dbReference type="ARBA" id="ARBA00048138"/>
    </source>
</evidence>
<dbReference type="InterPro" id="IPR050582">
    <property type="entry name" value="HAD-like_SerB"/>
</dbReference>
<dbReference type="Pfam" id="PF12710">
    <property type="entry name" value="HAD"/>
    <property type="match status" value="1"/>
</dbReference>
<organism evidence="16 17">
    <name type="scientific">Laribacter hongkongensis</name>
    <dbReference type="NCBI Taxonomy" id="168471"/>
    <lineage>
        <taxon>Bacteria</taxon>
        <taxon>Pseudomonadati</taxon>
        <taxon>Pseudomonadota</taxon>
        <taxon>Betaproteobacteria</taxon>
        <taxon>Neisseriales</taxon>
        <taxon>Aquaspirillaceae</taxon>
        <taxon>Laribacter</taxon>
    </lineage>
</organism>
<feature type="domain" description="DUF4072" evidence="15">
    <location>
        <begin position="5"/>
        <end position="51"/>
    </location>
</feature>
<dbReference type="InterPro" id="IPR004469">
    <property type="entry name" value="PSP"/>
</dbReference>
<dbReference type="PANTHER" id="PTHR43344:SF2">
    <property type="entry name" value="PHOSPHOSERINE PHOSPHATASE"/>
    <property type="match status" value="1"/>
</dbReference>
<evidence type="ECO:0000256" key="6">
    <source>
        <dbReference type="ARBA" id="ARBA00022605"/>
    </source>
</evidence>
<feature type="active site" description="Proton donor" evidence="14">
    <location>
        <position position="82"/>
    </location>
</feature>
<keyword evidence="7" id="KW-0479">Metal-binding</keyword>
<comment type="catalytic activity">
    <reaction evidence="12">
        <text>O-phospho-L-serine + H2O = L-serine + phosphate</text>
        <dbReference type="Rhea" id="RHEA:21208"/>
        <dbReference type="ChEBI" id="CHEBI:15377"/>
        <dbReference type="ChEBI" id="CHEBI:33384"/>
        <dbReference type="ChEBI" id="CHEBI:43474"/>
        <dbReference type="ChEBI" id="CHEBI:57524"/>
        <dbReference type="EC" id="3.1.3.3"/>
    </reaction>
</comment>
<comment type="catalytic activity">
    <reaction evidence="13">
        <text>O-phospho-D-serine + H2O = D-serine + phosphate</text>
        <dbReference type="Rhea" id="RHEA:24873"/>
        <dbReference type="ChEBI" id="CHEBI:15377"/>
        <dbReference type="ChEBI" id="CHEBI:35247"/>
        <dbReference type="ChEBI" id="CHEBI:43474"/>
        <dbReference type="ChEBI" id="CHEBI:58680"/>
        <dbReference type="EC" id="3.1.3.3"/>
    </reaction>
</comment>
<dbReference type="SUPFAM" id="SSF56784">
    <property type="entry name" value="HAD-like"/>
    <property type="match status" value="1"/>
</dbReference>
<evidence type="ECO:0000313" key="17">
    <source>
        <dbReference type="Proteomes" id="UP000197424"/>
    </source>
</evidence>
<evidence type="ECO:0000256" key="14">
    <source>
        <dbReference type="PIRSR" id="PIRSR604469-1"/>
    </source>
</evidence>
<dbReference type="InterPro" id="IPR023214">
    <property type="entry name" value="HAD_sf"/>
</dbReference>
<keyword evidence="9" id="KW-0460">Magnesium</keyword>
<evidence type="ECO:0000259" key="15">
    <source>
        <dbReference type="Pfam" id="PF13284"/>
    </source>
</evidence>
<evidence type="ECO:0000256" key="11">
    <source>
        <dbReference type="ARBA" id="ARBA00031693"/>
    </source>
</evidence>
<comment type="similarity">
    <text evidence="3">Belongs to the HAD-like hydrolase superfamily. SerB family.</text>
</comment>
<evidence type="ECO:0000256" key="9">
    <source>
        <dbReference type="ARBA" id="ARBA00022842"/>
    </source>
</evidence>
<dbReference type="SFLD" id="SFLDS00003">
    <property type="entry name" value="Haloacid_Dehalogenase"/>
    <property type="match status" value="1"/>
</dbReference>
<evidence type="ECO:0000256" key="8">
    <source>
        <dbReference type="ARBA" id="ARBA00022801"/>
    </source>
</evidence>
<dbReference type="PANTHER" id="PTHR43344">
    <property type="entry name" value="PHOSPHOSERINE PHOSPHATASE"/>
    <property type="match status" value="1"/>
</dbReference>
<dbReference type="GO" id="GO:0005737">
    <property type="term" value="C:cytoplasm"/>
    <property type="evidence" value="ECO:0007669"/>
    <property type="project" value="TreeGrafter"/>
</dbReference>
<evidence type="ECO:0000256" key="3">
    <source>
        <dbReference type="ARBA" id="ARBA00009184"/>
    </source>
</evidence>
<dbReference type="UniPathway" id="UPA00135">
    <property type="reaction ID" value="UER00198"/>
</dbReference>
<protein>
    <recommendedName>
        <fullName evidence="5">Phosphoserine phosphatase</fullName>
        <ecNumber evidence="4">3.1.3.3</ecNumber>
    </recommendedName>
    <alternativeName>
        <fullName evidence="11">O-phosphoserine phosphohydrolase</fullName>
    </alternativeName>
</protein>